<evidence type="ECO:0000256" key="9">
    <source>
        <dbReference type="ARBA" id="ARBA00023303"/>
    </source>
</evidence>
<keyword evidence="3 11" id="KW-0812">Transmembrane</keyword>
<keyword evidence="4" id="KW-0677">Repeat</keyword>
<dbReference type="SUPFAM" id="SSF48403">
    <property type="entry name" value="Ankyrin repeat"/>
    <property type="match status" value="1"/>
</dbReference>
<dbReference type="AlphaFoldDB" id="A0A8S4E622"/>
<feature type="transmembrane region" description="Helical" evidence="11">
    <location>
        <begin position="552"/>
        <end position="577"/>
    </location>
</feature>
<evidence type="ECO:0000313" key="13">
    <source>
        <dbReference type="EMBL" id="CAG9110586.1"/>
    </source>
</evidence>
<keyword evidence="6" id="KW-0040">ANK repeat</keyword>
<feature type="domain" description="Transient receptor ion channel" evidence="12">
    <location>
        <begin position="253"/>
        <end position="316"/>
    </location>
</feature>
<dbReference type="InterPro" id="IPR013555">
    <property type="entry name" value="TRP_dom"/>
</dbReference>
<evidence type="ECO:0000256" key="6">
    <source>
        <dbReference type="ARBA" id="ARBA00023043"/>
    </source>
</evidence>
<organism evidence="13 14">
    <name type="scientific">Plutella xylostella</name>
    <name type="common">Diamondback moth</name>
    <name type="synonym">Plutella maculipennis</name>
    <dbReference type="NCBI Taxonomy" id="51655"/>
    <lineage>
        <taxon>Eukaryota</taxon>
        <taxon>Metazoa</taxon>
        <taxon>Ecdysozoa</taxon>
        <taxon>Arthropoda</taxon>
        <taxon>Hexapoda</taxon>
        <taxon>Insecta</taxon>
        <taxon>Pterygota</taxon>
        <taxon>Neoptera</taxon>
        <taxon>Endopterygota</taxon>
        <taxon>Lepidoptera</taxon>
        <taxon>Glossata</taxon>
        <taxon>Ditrysia</taxon>
        <taxon>Yponomeutoidea</taxon>
        <taxon>Plutellidae</taxon>
        <taxon>Plutella</taxon>
    </lineage>
</organism>
<feature type="transmembrane region" description="Helical" evidence="11">
    <location>
        <begin position="636"/>
        <end position="657"/>
    </location>
</feature>
<proteinExistence type="predicted"/>
<feature type="transmembrane region" description="Helical" evidence="11">
    <location>
        <begin position="506"/>
        <end position="525"/>
    </location>
</feature>
<dbReference type="GO" id="GO:0034703">
    <property type="term" value="C:cation channel complex"/>
    <property type="evidence" value="ECO:0007669"/>
    <property type="project" value="TreeGrafter"/>
</dbReference>
<evidence type="ECO:0000259" key="12">
    <source>
        <dbReference type="SMART" id="SM01420"/>
    </source>
</evidence>
<dbReference type="PRINTS" id="PR01097">
    <property type="entry name" value="TRNSRECEPTRP"/>
</dbReference>
<reference evidence="13" key="1">
    <citation type="submission" date="2020-11" db="EMBL/GenBank/DDBJ databases">
        <authorList>
            <person name="Whiteford S."/>
        </authorList>
    </citation>
    <scope>NUCLEOTIDE SEQUENCE</scope>
</reference>
<protein>
    <submittedName>
        <fullName evidence="13">(diamondback moth) hypothetical protein</fullName>
    </submittedName>
</protein>
<evidence type="ECO:0000256" key="10">
    <source>
        <dbReference type="SAM" id="MobiDB-lite"/>
    </source>
</evidence>
<evidence type="ECO:0000256" key="2">
    <source>
        <dbReference type="ARBA" id="ARBA00022448"/>
    </source>
</evidence>
<feature type="compositionally biased region" description="Basic and acidic residues" evidence="10">
    <location>
        <begin position="21"/>
        <end position="40"/>
    </location>
</feature>
<accession>A0A8S4E622</accession>
<dbReference type="GO" id="GO:0015279">
    <property type="term" value="F:store-operated calcium channel activity"/>
    <property type="evidence" value="ECO:0007669"/>
    <property type="project" value="TreeGrafter"/>
</dbReference>
<evidence type="ECO:0000256" key="4">
    <source>
        <dbReference type="ARBA" id="ARBA00022737"/>
    </source>
</evidence>
<dbReference type="Proteomes" id="UP000653454">
    <property type="component" value="Unassembled WGS sequence"/>
</dbReference>
<dbReference type="EMBL" id="CAJHNJ030000012">
    <property type="protein sequence ID" value="CAG9110586.1"/>
    <property type="molecule type" value="Genomic_DNA"/>
</dbReference>
<dbReference type="SMART" id="SM00248">
    <property type="entry name" value="ANK"/>
    <property type="match status" value="2"/>
</dbReference>
<feature type="transmembrane region" description="Helical" evidence="11">
    <location>
        <begin position="597"/>
        <end position="615"/>
    </location>
</feature>
<feature type="transmembrane region" description="Helical" evidence="11">
    <location>
        <begin position="677"/>
        <end position="699"/>
    </location>
</feature>
<keyword evidence="2" id="KW-0813">Transport</keyword>
<keyword evidence="5 11" id="KW-1133">Transmembrane helix</keyword>
<evidence type="ECO:0000256" key="7">
    <source>
        <dbReference type="ARBA" id="ARBA00023065"/>
    </source>
</evidence>
<dbReference type="SMART" id="SM01420">
    <property type="entry name" value="TRP_2"/>
    <property type="match status" value="1"/>
</dbReference>
<dbReference type="Pfam" id="PF00520">
    <property type="entry name" value="Ion_trans"/>
    <property type="match status" value="1"/>
</dbReference>
<dbReference type="PANTHER" id="PTHR10117:SF54">
    <property type="entry name" value="TRANSIENT RECEPTOR POTENTIAL-GAMMA PROTEIN"/>
    <property type="match status" value="1"/>
</dbReference>
<keyword evidence="9" id="KW-0407">Ion channel</keyword>
<dbReference type="InterPro" id="IPR005821">
    <property type="entry name" value="Ion_trans_dom"/>
</dbReference>
<comment type="caution">
    <text evidence="13">The sequence shown here is derived from an EMBL/GenBank/DDBJ whole genome shotgun (WGS) entry which is preliminary data.</text>
</comment>
<evidence type="ECO:0000256" key="8">
    <source>
        <dbReference type="ARBA" id="ARBA00023136"/>
    </source>
</evidence>
<dbReference type="GO" id="GO:0051480">
    <property type="term" value="P:regulation of cytosolic calcium ion concentration"/>
    <property type="evidence" value="ECO:0007669"/>
    <property type="project" value="TreeGrafter"/>
</dbReference>
<dbReference type="Gene3D" id="1.25.40.20">
    <property type="entry name" value="Ankyrin repeat-containing domain"/>
    <property type="match status" value="1"/>
</dbReference>
<dbReference type="InterPro" id="IPR002153">
    <property type="entry name" value="TRPC_channel"/>
</dbReference>
<feature type="region of interest" description="Disordered" evidence="10">
    <location>
        <begin position="1"/>
        <end position="58"/>
    </location>
</feature>
<evidence type="ECO:0000313" key="14">
    <source>
        <dbReference type="Proteomes" id="UP000653454"/>
    </source>
</evidence>
<keyword evidence="7" id="KW-0406">Ion transport</keyword>
<feature type="transmembrane region" description="Helical" evidence="11">
    <location>
        <begin position="408"/>
        <end position="429"/>
    </location>
</feature>
<keyword evidence="14" id="KW-1185">Reference proteome</keyword>
<feature type="transmembrane region" description="Helical" evidence="11">
    <location>
        <begin position="441"/>
        <end position="458"/>
    </location>
</feature>
<name>A0A8S4E622_PLUXY</name>
<gene>
    <name evidence="13" type="ORF">PLXY2_LOCUS4555</name>
</gene>
<comment type="subcellular location">
    <subcellularLocation>
        <location evidence="1">Membrane</location>
        <topology evidence="1">Multi-pass membrane protein</topology>
    </subcellularLocation>
</comment>
<dbReference type="InterPro" id="IPR002110">
    <property type="entry name" value="Ankyrin_rpt"/>
</dbReference>
<evidence type="ECO:0000256" key="1">
    <source>
        <dbReference type="ARBA" id="ARBA00004141"/>
    </source>
</evidence>
<evidence type="ECO:0000256" key="3">
    <source>
        <dbReference type="ARBA" id="ARBA00022692"/>
    </source>
</evidence>
<feature type="compositionally biased region" description="Polar residues" evidence="10">
    <location>
        <begin position="1"/>
        <end position="11"/>
    </location>
</feature>
<feature type="compositionally biased region" description="Polar residues" evidence="10">
    <location>
        <begin position="45"/>
        <end position="58"/>
    </location>
</feature>
<keyword evidence="8 11" id="KW-0472">Membrane</keyword>
<dbReference type="GO" id="GO:0070679">
    <property type="term" value="F:inositol 1,4,5 trisphosphate binding"/>
    <property type="evidence" value="ECO:0007669"/>
    <property type="project" value="TreeGrafter"/>
</dbReference>
<sequence>MENQDQQSTGNPKEPSLLPKSNREHLNRSPTEELKPENPEMKGSYKTNTPIEQSSAISPSKITFKEGIKDQMAGDSFINEISEKMLFSYQSADKLRTLLQFKANITCCVRKESTSDDMSEFGELKCVILPQLSPKEIEFLKIVKEGNVTTLEAFLNEHPELNINCWDCQGESALHVAVHGRSEDMLRFLLKQPRIDIGDAALHAIRDNNITMMTEYPPHATPLVVAARAGCCEAVRALLARGHVVPAPHVPHCECKDCTQCMDREDPLLVSSARLATYQALCSPTYLVHTTPDPIHAAFRLVVELEDNAAKYRHLAANYMQLKNDVSAFAVDLIGCCRTSEEVETVLKHRAGSSGRRHFVLPRVQHAVDIKQKEFVAHPNTQQVLESYWISDFCNWRRQSLFAKMWTTVARVGITPFILVMCIVAPWHRLVRSWEIPLNKLITHASAYFVFLSLVFFISNQDKTDKLRGPPKTGLEWLVILYVAGYVWSAARMCVMQGARQYFSKMWNWAECIMLALYLVSFVLWRRAAEDVRLHDRVTLERKYWDEHDPTLLSEGTFCVATILAFLRIMFICQLNYHLGPLQVSLGKMTYDIYKYIMVYTIILSAFSAGLSRFYQYYKGMVYKDSNGVRAVQVPSFTSITDTFYTLFWALFCMAPIESADVVLEGAGEQHHGFTQKVGHFCFGMFEVISVIVVLNMLIATMSNTFQRVTDNVAIEWTFARTEVYLEYMQQTTLPSPYNLVPTARGVAAALEWLSLRMRPRKGARACFNGTYCCFIERDIEADNQSEYPALMSVLVQRYFRHKARSASTGSELDGLRVEPGPQTCYMDKAKCP</sequence>
<dbReference type="InterPro" id="IPR036770">
    <property type="entry name" value="Ankyrin_rpt-contain_sf"/>
</dbReference>
<dbReference type="PANTHER" id="PTHR10117">
    <property type="entry name" value="TRANSIENT RECEPTOR POTENTIAL CHANNEL"/>
    <property type="match status" value="1"/>
</dbReference>
<dbReference type="GO" id="GO:0005886">
    <property type="term" value="C:plasma membrane"/>
    <property type="evidence" value="ECO:0007669"/>
    <property type="project" value="TreeGrafter"/>
</dbReference>
<evidence type="ECO:0000256" key="5">
    <source>
        <dbReference type="ARBA" id="ARBA00022989"/>
    </source>
</evidence>
<feature type="transmembrane region" description="Helical" evidence="11">
    <location>
        <begin position="479"/>
        <end position="500"/>
    </location>
</feature>
<dbReference type="Pfam" id="PF12796">
    <property type="entry name" value="Ank_2"/>
    <property type="match status" value="1"/>
</dbReference>
<dbReference type="Pfam" id="PF08344">
    <property type="entry name" value="TRP_2"/>
    <property type="match status" value="1"/>
</dbReference>
<evidence type="ECO:0000256" key="11">
    <source>
        <dbReference type="SAM" id="Phobius"/>
    </source>
</evidence>